<accession>A0A1D2JDG9</accession>
<dbReference type="InterPro" id="IPR020845">
    <property type="entry name" value="AMP-binding_CS"/>
</dbReference>
<dbReference type="SUPFAM" id="SSF53448">
    <property type="entry name" value="Nucleotide-diphospho-sugar transferases"/>
    <property type="match status" value="1"/>
</dbReference>
<dbReference type="SUPFAM" id="SSF51735">
    <property type="entry name" value="NAD(P)-binding Rossmann-fold domains"/>
    <property type="match status" value="1"/>
</dbReference>
<dbReference type="Gene3D" id="3.90.550.20">
    <property type="match status" value="1"/>
</dbReference>
<dbReference type="Pfam" id="PF00550">
    <property type="entry name" value="PP-binding"/>
    <property type="match status" value="1"/>
</dbReference>
<keyword evidence="2" id="KW-0597">Phosphoprotein</keyword>
<dbReference type="InterPro" id="IPR000873">
    <property type="entry name" value="AMP-dep_synth/lig_dom"/>
</dbReference>
<dbReference type="Pfam" id="PF07993">
    <property type="entry name" value="NAD_binding_4"/>
    <property type="match status" value="1"/>
</dbReference>
<dbReference type="Gene3D" id="1.10.1200.10">
    <property type="entry name" value="ACP-like"/>
    <property type="match status" value="1"/>
</dbReference>
<dbReference type="InterPro" id="IPR036291">
    <property type="entry name" value="NAD(P)-bd_dom_sf"/>
</dbReference>
<dbReference type="NCBIfam" id="TIGR01746">
    <property type="entry name" value="Thioester-redct"/>
    <property type="match status" value="1"/>
</dbReference>
<dbReference type="VEuPathDB" id="FungiDB:PABG_03601"/>
<dbReference type="InterPro" id="IPR029044">
    <property type="entry name" value="Nucleotide-diphossugar_trans"/>
</dbReference>
<dbReference type="Gene3D" id="3.40.50.720">
    <property type="entry name" value="NAD(P)-binding Rossmann-like Domain"/>
    <property type="match status" value="1"/>
</dbReference>
<reference evidence="5 6" key="1">
    <citation type="submission" date="2016-06" db="EMBL/GenBank/DDBJ databases">
        <authorList>
            <person name="Kjaerup R.B."/>
            <person name="Dalgaard T.S."/>
            <person name="Juul-Madsen H.R."/>
        </authorList>
    </citation>
    <scope>NUCLEOTIDE SEQUENCE [LARGE SCALE GENOMIC DNA]</scope>
    <source>
        <strain evidence="5 6">Pb300</strain>
    </source>
</reference>
<dbReference type="VEuPathDB" id="FungiDB:PADG_00234"/>
<dbReference type="CDD" id="cd05235">
    <property type="entry name" value="SDR_e1"/>
    <property type="match status" value="1"/>
</dbReference>
<gene>
    <name evidence="5" type="ORF">ACO22_04333</name>
</gene>
<dbReference type="Pfam" id="PF00501">
    <property type="entry name" value="AMP-binding"/>
    <property type="match status" value="1"/>
</dbReference>
<dbReference type="InterPro" id="IPR036736">
    <property type="entry name" value="ACP-like_sf"/>
</dbReference>
<dbReference type="CDD" id="cd05930">
    <property type="entry name" value="A_NRPS"/>
    <property type="match status" value="1"/>
</dbReference>
<evidence type="ECO:0000313" key="6">
    <source>
        <dbReference type="Proteomes" id="UP000242814"/>
    </source>
</evidence>
<dbReference type="InterPro" id="IPR042099">
    <property type="entry name" value="ANL_N_sf"/>
</dbReference>
<feature type="domain" description="Carrier" evidence="4">
    <location>
        <begin position="527"/>
        <end position="604"/>
    </location>
</feature>
<dbReference type="PANTHER" id="PTHR44845">
    <property type="entry name" value="CARRIER DOMAIN-CONTAINING PROTEIN"/>
    <property type="match status" value="1"/>
</dbReference>
<evidence type="ECO:0000256" key="1">
    <source>
        <dbReference type="ARBA" id="ARBA00022450"/>
    </source>
</evidence>
<dbReference type="VEuPathDB" id="FungiDB:PADG_00233"/>
<dbReference type="InterPro" id="IPR010080">
    <property type="entry name" value="Thioester_reductase-like_dom"/>
</dbReference>
<dbReference type="SUPFAM" id="SSF56801">
    <property type="entry name" value="Acetyl-CoA synthetase-like"/>
    <property type="match status" value="1"/>
</dbReference>
<protein>
    <recommendedName>
        <fullName evidence="4">Carrier domain-containing protein</fullName>
    </recommendedName>
</protein>
<keyword evidence="1" id="KW-0596">Phosphopantetheine</keyword>
<dbReference type="PROSITE" id="PS00455">
    <property type="entry name" value="AMP_BINDING"/>
    <property type="match status" value="1"/>
</dbReference>
<name>A0A1D2JDG9_PARBR</name>
<dbReference type="EMBL" id="LZYO01000169">
    <property type="protein sequence ID" value="ODH26998.1"/>
    <property type="molecule type" value="Genomic_DNA"/>
</dbReference>
<dbReference type="InterPro" id="IPR009081">
    <property type="entry name" value="PP-bd_ACP"/>
</dbReference>
<proteinExistence type="inferred from homology"/>
<dbReference type="InterPro" id="IPR045851">
    <property type="entry name" value="AMP-bd_C_sf"/>
</dbReference>
<dbReference type="PANTHER" id="PTHR44845:SF6">
    <property type="entry name" value="BETA-ALANINE-ACTIVATING ENZYME"/>
    <property type="match status" value="1"/>
</dbReference>
<comment type="similarity">
    <text evidence="3">Belongs to the NRP synthetase family.</text>
</comment>
<dbReference type="InterPro" id="IPR013120">
    <property type="entry name" value="FAR_NAD-bd"/>
</dbReference>
<organism evidence="5 6">
    <name type="scientific">Paracoccidioides brasiliensis</name>
    <dbReference type="NCBI Taxonomy" id="121759"/>
    <lineage>
        <taxon>Eukaryota</taxon>
        <taxon>Fungi</taxon>
        <taxon>Dikarya</taxon>
        <taxon>Ascomycota</taxon>
        <taxon>Pezizomycotina</taxon>
        <taxon>Eurotiomycetes</taxon>
        <taxon>Eurotiomycetidae</taxon>
        <taxon>Onygenales</taxon>
        <taxon>Ajellomycetaceae</taxon>
        <taxon>Paracoccidioides</taxon>
    </lineage>
</organism>
<dbReference type="VEuPathDB" id="FungiDB:PABG_03602"/>
<evidence type="ECO:0000256" key="2">
    <source>
        <dbReference type="ARBA" id="ARBA00022553"/>
    </source>
</evidence>
<evidence type="ECO:0000256" key="3">
    <source>
        <dbReference type="ARBA" id="ARBA00029454"/>
    </source>
</evidence>
<dbReference type="Proteomes" id="UP000242814">
    <property type="component" value="Unassembled WGS sequence"/>
</dbReference>
<dbReference type="Gene3D" id="3.40.50.12780">
    <property type="entry name" value="N-terminal domain of ligase-like"/>
    <property type="match status" value="1"/>
</dbReference>
<dbReference type="Gene3D" id="3.30.300.30">
    <property type="match status" value="1"/>
</dbReference>
<comment type="caution">
    <text evidence="5">The sequence shown here is derived from an EMBL/GenBank/DDBJ whole genome shotgun (WGS) entry which is preliminary data.</text>
</comment>
<evidence type="ECO:0000313" key="5">
    <source>
        <dbReference type="EMBL" id="ODH26998.1"/>
    </source>
</evidence>
<dbReference type="SUPFAM" id="SSF47336">
    <property type="entry name" value="ACP-like"/>
    <property type="match status" value="1"/>
</dbReference>
<evidence type="ECO:0000259" key="4">
    <source>
        <dbReference type="PROSITE" id="PS50075"/>
    </source>
</evidence>
<sequence length="1427" mass="158725">MSTEYNHLVQRDDGLGRLFDGQARLTPDAPAVVDGDCITTYEQIRLRSIHLASELRRNEIALEEPIGILVNPSVYDVVTQIAVIYAGGSCVPLDPNLSNEQLESRLKKLNARFLIVDSSNENRLSAFRQFVAGENEDLGGVQSGESHNLPVSTTLEHRTHLIHTSGTTSEPKAVQILARSVLEVVYHFPFAPLDMEDAVAHVNNTSFDVSLVDIWAPLLRGARVVLVSKNILLDPVALADTVKKFHVTVVATTSAVLNLAAVVYPSAFSSLKTCMIGGEVAQPSAVKTILEKGPPGQLINAYGPTECCAFALAHSVTLDDLNAESISIGKPIGATSAFILDESLNPVKNGEVGELYIGGPGVSRGYVNNPQKNSESFLEIGKLLTSGVANRVYRTGDFVKREESGKIFFVGRRDNQVKIRGFRIELEAVETALLKTGRFTDAAAFKVDTSGHGTGGALVAYAVPNLHSTDTLVGVTDRLKVMLPDYMIPRIELIDSLPLNSHDKVDRKKLVSSYLERAKSGLHLKHEKSMTTVGRLQQLWCHTLGLGITNFEEHDDFFLLGGTSLQAAVLIHKIRQEFEIDISTLTLYDNSTLIGLAAVIDSFRRGTFTEKDERQLWLADAKLGETIRIPNKSPRNWRCDTEGRVFLTGATGFVGAFLLVQLLEMPDVHQVGCLVRAPNVDLGFARLRHILEKYKLWNDSLKAKLLILPGNLEDDNLGFSEERFGEIAEWASVVFHLGARVNYVQPYSVHRAANVIGTVNILRLVSVGRPKTLHYVSSISCFGPTGMINGVSHVSEDGPMLPHLDALLYDHGYAQSQWVIEYMLQDLIKRGFPVAIYRPGSVTGHTVSGVGNPDDFLCRLINTCFDVESYPLLPGQRKDVVPVDYVCSAILHISSSNGNLGRAYHIVPHSSKYVSVNDTFELIAQCANQKMEALPYSEWVKKLASKPTSRLKPLQPMLEQKYYKGLTRWEMYENMPIYLTENTDRALQDYPNGLLCPPLDEQLVRLYLAQWEADQTQATRGNKTRRLMTSDDGIPFAIPPEFQADLNYVESLDPRSDEEIISSIDTYTPVTSEKNIWAFWHSSVKSMPGWCTRNVVNWARLCGPSWTIRVLDSVPDSPNYALKFLPAKMLPETFVKGTMDGPYIGQHSADFMRGACLYLYGGAYMDVGILLVRSLDHLCWSILEDESSPRQIAVPWMYGVVIANHFVASRKGDPFIKRWHDLFIHLWEGRSNHSGICSDPLIAFGLDMDFSESQRHGYKFEFKVEPLTVFEYIAQVISWMRLCMLEDAGDEFSCADYAVDNILWFDCLPEDFPVETVVGFLGQSAFDALSTPLNADPESPEYKTAYQLVWHVLTSGSMQKVSHAKNLSSTPALGYLWDDNRGSDCKPGTFAELLRYGSVHFEQTRRAVSIVQIEKPKDTMKKGVLEP</sequence>
<dbReference type="PROSITE" id="PS50075">
    <property type="entry name" value="CARRIER"/>
    <property type="match status" value="1"/>
</dbReference>